<evidence type="ECO:0000256" key="2">
    <source>
        <dbReference type="SAM" id="SignalP"/>
    </source>
</evidence>
<reference evidence="3 4" key="1">
    <citation type="submission" date="2020-11" db="EMBL/GenBank/DDBJ databases">
        <title>Arthrobacter antarcticus sp. nov., isolated from Antarctic Soil.</title>
        <authorList>
            <person name="Li J."/>
        </authorList>
    </citation>
    <scope>NUCLEOTIDE SEQUENCE [LARGE SCALE GENOMIC DNA]</scope>
    <source>
        <strain evidence="3 4">Z1-20</strain>
    </source>
</reference>
<dbReference type="RefSeq" id="WP_196396780.1">
    <property type="nucleotide sequence ID" value="NZ_JADNYM010000012.1"/>
</dbReference>
<proteinExistence type="predicted"/>
<keyword evidence="2" id="KW-0732">Signal</keyword>
<evidence type="ECO:0000313" key="3">
    <source>
        <dbReference type="EMBL" id="MBG0739834.1"/>
    </source>
</evidence>
<feature type="compositionally biased region" description="Basic residues" evidence="1">
    <location>
        <begin position="19"/>
        <end position="28"/>
    </location>
</feature>
<evidence type="ECO:0000256" key="1">
    <source>
        <dbReference type="SAM" id="MobiDB-lite"/>
    </source>
</evidence>
<name>A0A931CQW3_9MICC</name>
<feature type="signal peptide" evidence="2">
    <location>
        <begin position="1"/>
        <end position="50"/>
    </location>
</feature>
<sequence>MNNNSEIPPWTGAPAVRPPQKRTGRRRVAAAAAGASLLAAGLFGVSAASAADATPSAATPTSAASAPSPGSTTAAAGHAQQNRTSHVHATVREELRIDLRAKTGFGDTAHVAAYGLIHHPKAFAKLPANLQTDLKALEAAPAAERDADAVKIKDTALNGGYGAAIQTEAKTIQTKMAQTPAN</sequence>
<accession>A0A931CQW3</accession>
<dbReference type="Proteomes" id="UP000655366">
    <property type="component" value="Unassembled WGS sequence"/>
</dbReference>
<organism evidence="3 4">
    <name type="scientific">Arthrobacter terrae</name>
    <dbReference type="NCBI Taxonomy" id="2935737"/>
    <lineage>
        <taxon>Bacteria</taxon>
        <taxon>Bacillati</taxon>
        <taxon>Actinomycetota</taxon>
        <taxon>Actinomycetes</taxon>
        <taxon>Micrococcales</taxon>
        <taxon>Micrococcaceae</taxon>
        <taxon>Arthrobacter</taxon>
    </lineage>
</organism>
<feature type="region of interest" description="Disordered" evidence="1">
    <location>
        <begin position="1"/>
        <end position="28"/>
    </location>
</feature>
<feature type="compositionally biased region" description="Low complexity" evidence="1">
    <location>
        <begin position="55"/>
        <end position="76"/>
    </location>
</feature>
<dbReference type="EMBL" id="JADNYM010000012">
    <property type="protein sequence ID" value="MBG0739834.1"/>
    <property type="molecule type" value="Genomic_DNA"/>
</dbReference>
<keyword evidence="4" id="KW-1185">Reference proteome</keyword>
<protein>
    <submittedName>
        <fullName evidence="3">Uncharacterized protein</fullName>
    </submittedName>
</protein>
<dbReference type="AlphaFoldDB" id="A0A931CQW3"/>
<feature type="region of interest" description="Disordered" evidence="1">
    <location>
        <begin position="55"/>
        <end position="88"/>
    </location>
</feature>
<evidence type="ECO:0000313" key="4">
    <source>
        <dbReference type="Proteomes" id="UP000655366"/>
    </source>
</evidence>
<gene>
    <name evidence="3" type="ORF">IV500_10600</name>
</gene>
<feature type="chain" id="PRO_5037323679" evidence="2">
    <location>
        <begin position="51"/>
        <end position="182"/>
    </location>
</feature>
<comment type="caution">
    <text evidence="3">The sequence shown here is derived from an EMBL/GenBank/DDBJ whole genome shotgun (WGS) entry which is preliminary data.</text>
</comment>